<reference evidence="1" key="2">
    <citation type="submission" date="2020-09" db="EMBL/GenBank/DDBJ databases">
        <authorList>
            <person name="Sun Q."/>
            <person name="Zhou Y."/>
        </authorList>
    </citation>
    <scope>NUCLEOTIDE SEQUENCE</scope>
    <source>
        <strain evidence="1">CGMCC 4.7403</strain>
    </source>
</reference>
<dbReference type="AlphaFoldDB" id="A0A918ZPL4"/>
<dbReference type="EMBL" id="BNAT01000053">
    <property type="protein sequence ID" value="GHE61970.1"/>
    <property type="molecule type" value="Genomic_DNA"/>
</dbReference>
<reference evidence="1" key="1">
    <citation type="journal article" date="2014" name="Int. J. Syst. Evol. Microbiol.">
        <title>Complete genome sequence of Corynebacterium casei LMG S-19264T (=DSM 44701T), isolated from a smear-ripened cheese.</title>
        <authorList>
            <consortium name="US DOE Joint Genome Institute (JGI-PGF)"/>
            <person name="Walter F."/>
            <person name="Albersmeier A."/>
            <person name="Kalinowski J."/>
            <person name="Ruckert C."/>
        </authorList>
    </citation>
    <scope>NUCLEOTIDE SEQUENCE</scope>
    <source>
        <strain evidence="1">CGMCC 4.7403</strain>
    </source>
</reference>
<gene>
    <name evidence="1" type="ORF">GCM10017771_85330</name>
</gene>
<dbReference type="InterPro" id="IPR029063">
    <property type="entry name" value="SAM-dependent_MTases_sf"/>
</dbReference>
<protein>
    <submittedName>
        <fullName evidence="1">Uncharacterized protein</fullName>
    </submittedName>
</protein>
<evidence type="ECO:0000313" key="2">
    <source>
        <dbReference type="Proteomes" id="UP000603227"/>
    </source>
</evidence>
<evidence type="ECO:0000313" key="1">
    <source>
        <dbReference type="EMBL" id="GHE61970.1"/>
    </source>
</evidence>
<comment type="caution">
    <text evidence="1">The sequence shown here is derived from an EMBL/GenBank/DDBJ whole genome shotgun (WGS) entry which is preliminary data.</text>
</comment>
<dbReference type="SUPFAM" id="SSF53335">
    <property type="entry name" value="S-adenosyl-L-methionine-dependent methyltransferases"/>
    <property type="match status" value="1"/>
</dbReference>
<keyword evidence="2" id="KW-1185">Reference proteome</keyword>
<organism evidence="1 2">
    <name type="scientific">Streptomyces capitiformicae</name>
    <dbReference type="NCBI Taxonomy" id="2014920"/>
    <lineage>
        <taxon>Bacteria</taxon>
        <taxon>Bacillati</taxon>
        <taxon>Actinomycetota</taxon>
        <taxon>Actinomycetes</taxon>
        <taxon>Kitasatosporales</taxon>
        <taxon>Streptomycetaceae</taxon>
        <taxon>Streptomyces</taxon>
    </lineage>
</organism>
<dbReference type="Proteomes" id="UP000603227">
    <property type="component" value="Unassembled WGS sequence"/>
</dbReference>
<proteinExistence type="predicted"/>
<sequence>MVALNLSEEHNRRHRAANARRGLDGLIEVVTGSLNHLPYEAERFGFVSRARCRRSH</sequence>
<name>A0A918ZPL4_9ACTN</name>
<accession>A0A918ZPL4</accession>